<evidence type="ECO:0000313" key="2">
    <source>
        <dbReference type="Proteomes" id="UP001205311"/>
    </source>
</evidence>
<reference evidence="1 2" key="1">
    <citation type="submission" date="2022-06" db="EMBL/GenBank/DDBJ databases">
        <title>Genomic Encyclopedia of Archaeal and Bacterial Type Strains, Phase II (KMG-II): from individual species to whole genera.</title>
        <authorList>
            <person name="Goeker M."/>
        </authorList>
    </citation>
    <scope>NUCLEOTIDE SEQUENCE [LARGE SCALE GENOMIC DNA]</scope>
    <source>
        <strain evidence="1 2">DSM 40477</strain>
    </source>
</reference>
<evidence type="ECO:0008006" key="3">
    <source>
        <dbReference type="Google" id="ProtNLM"/>
    </source>
</evidence>
<dbReference type="EMBL" id="JAMTCP010000003">
    <property type="protein sequence ID" value="MCP2257167.1"/>
    <property type="molecule type" value="Genomic_DNA"/>
</dbReference>
<comment type="caution">
    <text evidence="1">The sequence shown here is derived from an EMBL/GenBank/DDBJ whole genome shotgun (WGS) entry which is preliminary data.</text>
</comment>
<gene>
    <name evidence="1" type="ORF">LX15_000852</name>
</gene>
<name>A0ABT1HNT2_STRSD</name>
<keyword evidence="2" id="KW-1185">Reference proteome</keyword>
<protein>
    <recommendedName>
        <fullName evidence="3">Secreted protein</fullName>
    </recommendedName>
</protein>
<sequence length="67" mass="7667">MLPVRRVRTAPWEVWSVRALRLMWAVPAVPPLSEVWPVPQPFKVPPAGTAWKVLALRGMRCRVLALR</sequence>
<proteinExistence type="predicted"/>
<accession>A0ABT1HNT2</accession>
<dbReference type="RefSeq" id="WP_253668135.1">
    <property type="nucleotide sequence ID" value="NZ_JAMTCP010000003.1"/>
</dbReference>
<organism evidence="1 2">
    <name type="scientific">Streptoalloteichus tenebrarius (strain ATCC 17920 / DSM 40477 / JCM 4838 / CBS 697.72 / NBRC 16177 / NCIMB 11028 / NRRL B-12390 / A12253. 1 / ISP 5477)</name>
    <name type="common">Streptomyces tenebrarius</name>
    <dbReference type="NCBI Taxonomy" id="1933"/>
    <lineage>
        <taxon>Bacteria</taxon>
        <taxon>Bacillati</taxon>
        <taxon>Actinomycetota</taxon>
        <taxon>Actinomycetes</taxon>
        <taxon>Pseudonocardiales</taxon>
        <taxon>Pseudonocardiaceae</taxon>
        <taxon>Streptoalloteichus</taxon>
    </lineage>
</organism>
<evidence type="ECO:0000313" key="1">
    <source>
        <dbReference type="EMBL" id="MCP2257167.1"/>
    </source>
</evidence>
<dbReference type="Proteomes" id="UP001205311">
    <property type="component" value="Unassembled WGS sequence"/>
</dbReference>